<evidence type="ECO:0000256" key="6">
    <source>
        <dbReference type="SAM" id="Phobius"/>
    </source>
</evidence>
<dbReference type="Pfam" id="PF07690">
    <property type="entry name" value="MFS_1"/>
    <property type="match status" value="1"/>
</dbReference>
<dbReference type="Proteomes" id="UP001221757">
    <property type="component" value="Unassembled WGS sequence"/>
</dbReference>
<gene>
    <name evidence="7" type="ORF">B0H17DRAFT_1177280</name>
</gene>
<keyword evidence="2 6" id="KW-0812">Transmembrane</keyword>
<reference evidence="7" key="1">
    <citation type="submission" date="2023-03" db="EMBL/GenBank/DDBJ databases">
        <title>Massive genome expansion in bonnet fungi (Mycena s.s.) driven by repeated elements and novel gene families across ecological guilds.</title>
        <authorList>
            <consortium name="Lawrence Berkeley National Laboratory"/>
            <person name="Harder C.B."/>
            <person name="Miyauchi S."/>
            <person name="Viragh M."/>
            <person name="Kuo A."/>
            <person name="Thoen E."/>
            <person name="Andreopoulos B."/>
            <person name="Lu D."/>
            <person name="Skrede I."/>
            <person name="Drula E."/>
            <person name="Henrissat B."/>
            <person name="Morin E."/>
            <person name="Kohler A."/>
            <person name="Barry K."/>
            <person name="LaButti K."/>
            <person name="Morin E."/>
            <person name="Salamov A."/>
            <person name="Lipzen A."/>
            <person name="Mereny Z."/>
            <person name="Hegedus B."/>
            <person name="Baldrian P."/>
            <person name="Stursova M."/>
            <person name="Weitz H."/>
            <person name="Taylor A."/>
            <person name="Grigoriev I.V."/>
            <person name="Nagy L.G."/>
            <person name="Martin F."/>
            <person name="Kauserud H."/>
        </authorList>
    </citation>
    <scope>NUCLEOTIDE SEQUENCE</scope>
    <source>
        <strain evidence="7">CBHHK067</strain>
    </source>
</reference>
<keyword evidence="8" id="KW-1185">Reference proteome</keyword>
<feature type="transmembrane region" description="Helical" evidence="6">
    <location>
        <begin position="363"/>
        <end position="385"/>
    </location>
</feature>
<accession>A0AAD7DUX1</accession>
<feature type="transmembrane region" description="Helical" evidence="6">
    <location>
        <begin position="247"/>
        <end position="266"/>
    </location>
</feature>
<dbReference type="SUPFAM" id="SSF103473">
    <property type="entry name" value="MFS general substrate transporter"/>
    <property type="match status" value="1"/>
</dbReference>
<feature type="compositionally biased region" description="Low complexity" evidence="5">
    <location>
        <begin position="1"/>
        <end position="12"/>
    </location>
</feature>
<feature type="transmembrane region" description="Helical" evidence="6">
    <location>
        <begin position="147"/>
        <end position="166"/>
    </location>
</feature>
<feature type="transmembrane region" description="Helical" evidence="6">
    <location>
        <begin position="278"/>
        <end position="298"/>
    </location>
</feature>
<protein>
    <submittedName>
        <fullName evidence="7">Major facilitator superfamily domain-containing protein</fullName>
    </submittedName>
</protein>
<dbReference type="PANTHER" id="PTHR23507:SF1">
    <property type="entry name" value="FI18259P1-RELATED"/>
    <property type="match status" value="1"/>
</dbReference>
<feature type="transmembrane region" description="Helical" evidence="6">
    <location>
        <begin position="397"/>
        <end position="421"/>
    </location>
</feature>
<feature type="transmembrane region" description="Helical" evidence="6">
    <location>
        <begin position="486"/>
        <end position="508"/>
    </location>
</feature>
<evidence type="ECO:0000256" key="4">
    <source>
        <dbReference type="ARBA" id="ARBA00023136"/>
    </source>
</evidence>
<comment type="subcellular location">
    <subcellularLocation>
        <location evidence="1">Membrane</location>
        <topology evidence="1">Multi-pass membrane protein</topology>
    </subcellularLocation>
</comment>
<keyword evidence="3 6" id="KW-1133">Transmembrane helix</keyword>
<dbReference type="PANTHER" id="PTHR23507">
    <property type="entry name" value="ZGC:174356"/>
    <property type="match status" value="1"/>
</dbReference>
<dbReference type="InterPro" id="IPR036259">
    <property type="entry name" value="MFS_trans_sf"/>
</dbReference>
<name>A0AAD7DUX1_MYCRO</name>
<dbReference type="AlphaFoldDB" id="A0AAD7DUX1"/>
<organism evidence="7 8">
    <name type="scientific">Mycena rosella</name>
    <name type="common">Pink bonnet</name>
    <name type="synonym">Agaricus rosellus</name>
    <dbReference type="NCBI Taxonomy" id="1033263"/>
    <lineage>
        <taxon>Eukaryota</taxon>
        <taxon>Fungi</taxon>
        <taxon>Dikarya</taxon>
        <taxon>Basidiomycota</taxon>
        <taxon>Agaricomycotina</taxon>
        <taxon>Agaricomycetes</taxon>
        <taxon>Agaricomycetidae</taxon>
        <taxon>Agaricales</taxon>
        <taxon>Marasmiineae</taxon>
        <taxon>Mycenaceae</taxon>
        <taxon>Mycena</taxon>
    </lineage>
</organism>
<dbReference type="InterPro" id="IPR011701">
    <property type="entry name" value="MFS"/>
</dbReference>
<evidence type="ECO:0000313" key="8">
    <source>
        <dbReference type="Proteomes" id="UP001221757"/>
    </source>
</evidence>
<dbReference type="GO" id="GO:0016020">
    <property type="term" value="C:membrane"/>
    <property type="evidence" value="ECO:0007669"/>
    <property type="project" value="UniProtKB-SubCell"/>
</dbReference>
<comment type="caution">
    <text evidence="7">The sequence shown here is derived from an EMBL/GenBank/DDBJ whole genome shotgun (WGS) entry which is preliminary data.</text>
</comment>
<evidence type="ECO:0000313" key="7">
    <source>
        <dbReference type="EMBL" id="KAJ7698588.1"/>
    </source>
</evidence>
<proteinExistence type="predicted"/>
<evidence type="ECO:0000256" key="2">
    <source>
        <dbReference type="ARBA" id="ARBA00022692"/>
    </source>
</evidence>
<feature type="region of interest" description="Disordered" evidence="5">
    <location>
        <begin position="1"/>
        <end position="26"/>
    </location>
</feature>
<feature type="transmembrane region" description="Helical" evidence="6">
    <location>
        <begin position="178"/>
        <end position="200"/>
    </location>
</feature>
<sequence length="597" mass="65329">MASSRSRIGRSSSSRHRTTTHEHSDALVPDLAHPYEDLVEARTEMAWWKRPAPWWLMVLAPFSSIISTATVAPQLELYNTLACCIHKPQVTGLETHSSFHQGLWISSSFTIAVDDTVERTFLQSGPPILLSDPCSSDPDVQGAAAKMSAVIDTVNGILTFVTAGWWGSFSDRNGRKKLMGIAAIGQLISSFNILIVAKYLEQIPGGGYWILIVDAVTSGVLGVSTSETAAMFAYISDISTAEKRFRLFSVVSGCMLAGLAIGPMLGSLVVRLTHNPLSVFYMAAAFRILQTCLVWFILPESLPPAQMERALVKHLEIRISTDDRTSLFYVRRLLFFLKPLAVLLPEKTTNRHSSLGARRDWDLPILVLAFGLILLASASLTNQLLYARYTFGWDSEYIGYCLSAIGFSRAIYLILILPLVINFVKSRMRNTGPASSESDLLLPDRDPPRLSHPNTHAFAFDLGLARFSAVVEIATFAALAFAPTGFLFLLFTMLGALGGGVSTAIKSVALDIYSGKFRKNEPVESGKLFGALSVVQSVFSEIIGPPLYGLIYASTVATFPRTIFFVALGSWVVAFALLNCIKLRPEVPDSEDVEDPN</sequence>
<dbReference type="GO" id="GO:0022857">
    <property type="term" value="F:transmembrane transporter activity"/>
    <property type="evidence" value="ECO:0007669"/>
    <property type="project" value="InterPro"/>
</dbReference>
<evidence type="ECO:0000256" key="1">
    <source>
        <dbReference type="ARBA" id="ARBA00004141"/>
    </source>
</evidence>
<evidence type="ECO:0000256" key="3">
    <source>
        <dbReference type="ARBA" id="ARBA00022989"/>
    </source>
</evidence>
<feature type="transmembrane region" description="Helical" evidence="6">
    <location>
        <begin position="563"/>
        <end position="581"/>
    </location>
</feature>
<dbReference type="Gene3D" id="1.20.1250.20">
    <property type="entry name" value="MFS general substrate transporter like domains"/>
    <property type="match status" value="1"/>
</dbReference>
<dbReference type="EMBL" id="JARKIE010000025">
    <property type="protein sequence ID" value="KAJ7698588.1"/>
    <property type="molecule type" value="Genomic_DNA"/>
</dbReference>
<keyword evidence="4 6" id="KW-0472">Membrane</keyword>
<feature type="transmembrane region" description="Helical" evidence="6">
    <location>
        <begin position="206"/>
        <end position="235"/>
    </location>
</feature>
<feature type="transmembrane region" description="Helical" evidence="6">
    <location>
        <begin position="52"/>
        <end position="72"/>
    </location>
</feature>
<evidence type="ECO:0000256" key="5">
    <source>
        <dbReference type="SAM" id="MobiDB-lite"/>
    </source>
</evidence>